<dbReference type="SMART" id="SM01234">
    <property type="entry name" value="Haemolytic"/>
    <property type="match status" value="1"/>
</dbReference>
<dbReference type="InterPro" id="IPR014721">
    <property type="entry name" value="Ribsml_uS5_D2-typ_fold_subgr"/>
</dbReference>
<dbReference type="PROSITE" id="PS00648">
    <property type="entry name" value="RIBONUCLEASE_P"/>
    <property type="match status" value="1"/>
</dbReference>
<evidence type="ECO:0000256" key="2">
    <source>
        <dbReference type="ARBA" id="ARBA00022694"/>
    </source>
</evidence>
<keyword evidence="7" id="KW-0472">Membrane</keyword>
<keyword evidence="7" id="KW-0812">Transmembrane</keyword>
<evidence type="ECO:0000256" key="5">
    <source>
        <dbReference type="ARBA" id="ARBA00022801"/>
    </source>
</evidence>
<dbReference type="NCBIfam" id="TIGR00188">
    <property type="entry name" value="rnpA"/>
    <property type="match status" value="1"/>
</dbReference>
<evidence type="ECO:0000313" key="8">
    <source>
        <dbReference type="EMBL" id="KTF07247.1"/>
    </source>
</evidence>
<dbReference type="NCBIfam" id="TIGR00278">
    <property type="entry name" value="membrane protein insertion efficiency factor YidD"/>
    <property type="match status" value="1"/>
</dbReference>
<dbReference type="InterPro" id="IPR020568">
    <property type="entry name" value="Ribosomal_Su5_D2-typ_SF"/>
</dbReference>
<dbReference type="GO" id="GO:0008033">
    <property type="term" value="P:tRNA processing"/>
    <property type="evidence" value="ECO:0007669"/>
    <property type="project" value="UniProtKB-KW"/>
</dbReference>
<accession>A0A1B6NWY2</accession>
<dbReference type="AlphaFoldDB" id="A0A1B6NWY2"/>
<evidence type="ECO:0000256" key="7">
    <source>
        <dbReference type="SAM" id="Phobius"/>
    </source>
</evidence>
<reference evidence="8" key="1">
    <citation type="submission" date="2013-11" db="EMBL/GenBank/DDBJ databases">
        <title>Microbial diversity, functional groups and degradation webs in Northern and Southern Mediterranean and Red Sea marine crude oil polluted sites.</title>
        <authorList>
            <person name="Daffonchio D."/>
            <person name="Mapelli F."/>
            <person name="Ferrer M."/>
            <person name="Richter M."/>
            <person name="Cherif A."/>
            <person name="Malkawi H.I."/>
            <person name="Yakimov M.M."/>
            <person name="Abdel-Fattah Y.R."/>
            <person name="Blaghen M."/>
            <person name="Golyshin P.N."/>
            <person name="Kalogerakis N."/>
            <person name="Boon N."/>
            <person name="Magagnini M."/>
            <person name="Fava F."/>
        </authorList>
    </citation>
    <scope>NUCLEOTIDE SEQUENCE</scope>
</reference>
<evidence type="ECO:0000256" key="6">
    <source>
        <dbReference type="ARBA" id="ARBA00022884"/>
    </source>
</evidence>
<dbReference type="HAMAP" id="MF_00227">
    <property type="entry name" value="RNase_P"/>
    <property type="match status" value="1"/>
</dbReference>
<keyword evidence="7" id="KW-1133">Transmembrane helix</keyword>
<dbReference type="GO" id="GO:0000049">
    <property type="term" value="F:tRNA binding"/>
    <property type="evidence" value="ECO:0007669"/>
    <property type="project" value="InterPro"/>
</dbReference>
<comment type="function">
    <text evidence="1">RNaseP catalyzes the removal of the 5'-leader sequence from pre-tRNA to produce the mature 5'-terminus. It can also cleave other RNA substrates such as 4.5S RNA. The protein component plays an auxiliary but essential role in vivo by binding to the 5'-leader sequence and broadening the substrate specificity of the ribozyme.</text>
</comment>
<keyword evidence="2" id="KW-0819">tRNA processing</keyword>
<evidence type="ECO:0000256" key="1">
    <source>
        <dbReference type="ARBA" id="ARBA00002663"/>
    </source>
</evidence>
<keyword evidence="5 8" id="KW-0378">Hydrolase</keyword>
<dbReference type="EC" id="3.1.26.5" evidence="8"/>
<gene>
    <name evidence="8" type="ORF">MGSAQ_001256</name>
</gene>
<dbReference type="HAMAP" id="MF_00386">
    <property type="entry name" value="UPF0161_YidD"/>
    <property type="match status" value="1"/>
</dbReference>
<dbReference type="Pfam" id="PF01809">
    <property type="entry name" value="YidD"/>
    <property type="match status" value="1"/>
</dbReference>
<evidence type="ECO:0000256" key="4">
    <source>
        <dbReference type="ARBA" id="ARBA00022759"/>
    </source>
</evidence>
<protein>
    <submittedName>
        <fullName evidence="8">Riibonuclease P</fullName>
        <ecNumber evidence="8">3.1.26.5</ecNumber>
    </submittedName>
</protein>
<dbReference type="SUPFAM" id="SSF54211">
    <property type="entry name" value="Ribosomal protein S5 domain 2-like"/>
    <property type="match status" value="1"/>
</dbReference>
<dbReference type="Gene3D" id="3.30.230.10">
    <property type="match status" value="1"/>
</dbReference>
<dbReference type="InterPro" id="IPR002696">
    <property type="entry name" value="Membr_insert_effic_factor_YidD"/>
</dbReference>
<name>A0A1B6NWY2_9ZZZZ</name>
<dbReference type="Pfam" id="PF00825">
    <property type="entry name" value="Ribonuclease_P"/>
    <property type="match status" value="1"/>
</dbReference>
<comment type="caution">
    <text evidence="8">The sequence shown here is derived from an EMBL/GenBank/DDBJ whole genome shotgun (WGS) entry which is preliminary data.</text>
</comment>
<dbReference type="GO" id="GO:0004526">
    <property type="term" value="F:ribonuclease P activity"/>
    <property type="evidence" value="ECO:0007669"/>
    <property type="project" value="UniProtKB-EC"/>
</dbReference>
<dbReference type="InterPro" id="IPR020539">
    <property type="entry name" value="RNase_P_CS"/>
</dbReference>
<organism evidence="8">
    <name type="scientific">marine sediment metagenome</name>
    <dbReference type="NCBI Taxonomy" id="412755"/>
    <lineage>
        <taxon>unclassified sequences</taxon>
        <taxon>metagenomes</taxon>
        <taxon>ecological metagenomes</taxon>
    </lineage>
</organism>
<feature type="transmembrane region" description="Helical" evidence="7">
    <location>
        <begin position="128"/>
        <end position="147"/>
    </location>
</feature>
<dbReference type="PANTHER" id="PTHR33383">
    <property type="entry name" value="MEMBRANE PROTEIN INSERTION EFFICIENCY FACTOR-RELATED"/>
    <property type="match status" value="1"/>
</dbReference>
<keyword evidence="6" id="KW-0694">RNA-binding</keyword>
<dbReference type="EMBL" id="AYSL01000664">
    <property type="protein sequence ID" value="KTF07247.1"/>
    <property type="molecule type" value="Genomic_DNA"/>
</dbReference>
<dbReference type="PANTHER" id="PTHR33383:SF1">
    <property type="entry name" value="MEMBRANE PROTEIN INSERTION EFFICIENCY FACTOR-RELATED"/>
    <property type="match status" value="1"/>
</dbReference>
<sequence length="246" mass="28620">MPKSLLATPTANFTKEQRLLTPAAFREVFDAPERKIHQSHLMAFVRPSACDKPRIGMAITKRKVPTAVVRNLIKRHIREQFRTKAFKLENKDIVFIVKKSIKNIDNKELKNEINNIFKKIEKNKMKKLLVLINKIIFVFILNIIKFYQKIISPIIPARCRYYPTCSNYGKQALAWHGTRVGSWLLLKRLSKCHPLGGHGIDFVPLPLSSYRYQYIPSTTSSDSRGWGVYRDRQGYVPRLNYLMKTT</sequence>
<evidence type="ECO:0000256" key="3">
    <source>
        <dbReference type="ARBA" id="ARBA00022722"/>
    </source>
</evidence>
<dbReference type="InterPro" id="IPR000100">
    <property type="entry name" value="RNase_P"/>
</dbReference>
<proteinExistence type="inferred from homology"/>
<keyword evidence="3" id="KW-0540">Nuclease</keyword>
<keyword evidence="4" id="KW-0255">Endonuclease</keyword>